<feature type="region of interest" description="Disordered" evidence="1">
    <location>
        <begin position="1"/>
        <end position="40"/>
    </location>
</feature>
<name>A0A101MKF1_PENFR</name>
<dbReference type="EMBL" id="LLXE01000108">
    <property type="protein sequence ID" value="KUM62206.1"/>
    <property type="molecule type" value="Genomic_DNA"/>
</dbReference>
<comment type="caution">
    <text evidence="2">The sequence shown here is derived from an EMBL/GenBank/DDBJ whole genome shotgun (WGS) entry which is preliminary data.</text>
</comment>
<evidence type="ECO:0000256" key="1">
    <source>
        <dbReference type="SAM" id="MobiDB-lite"/>
    </source>
</evidence>
<feature type="compositionally biased region" description="Polar residues" evidence="1">
    <location>
        <begin position="14"/>
        <end position="24"/>
    </location>
</feature>
<sequence length="67" mass="7354">MFLPEFLYPALPRNTHTPQRPHVSNPTNPNLTPTPTPTPTAAALLQQTCLRRANLSPSLTRSPVLTP</sequence>
<dbReference type="AlphaFoldDB" id="A0A101MKF1"/>
<protein>
    <submittedName>
        <fullName evidence="2">Uncharacterized protein</fullName>
    </submittedName>
</protein>
<evidence type="ECO:0000313" key="3">
    <source>
        <dbReference type="Proteomes" id="UP000055045"/>
    </source>
</evidence>
<reference evidence="2 3" key="1">
    <citation type="submission" date="2015-10" db="EMBL/GenBank/DDBJ databases">
        <title>Genome sequencing of Penicillium freii.</title>
        <authorList>
            <person name="Nguyen H.D."/>
            <person name="Visagie C.M."/>
            <person name="Seifert K.A."/>
        </authorList>
    </citation>
    <scope>NUCLEOTIDE SEQUENCE [LARGE SCALE GENOMIC DNA]</scope>
    <source>
        <strain evidence="2 3">DAOM 242723</strain>
    </source>
</reference>
<gene>
    <name evidence="2" type="ORF">ACN42_g4926</name>
</gene>
<keyword evidence="3" id="KW-1185">Reference proteome</keyword>
<evidence type="ECO:0000313" key="2">
    <source>
        <dbReference type="EMBL" id="KUM62206.1"/>
    </source>
</evidence>
<feature type="non-terminal residue" evidence="2">
    <location>
        <position position="67"/>
    </location>
</feature>
<proteinExistence type="predicted"/>
<accession>A0A101MKF1</accession>
<dbReference type="Proteomes" id="UP000055045">
    <property type="component" value="Unassembled WGS sequence"/>
</dbReference>
<organism evidence="2 3">
    <name type="scientific">Penicillium freii</name>
    <dbReference type="NCBI Taxonomy" id="48697"/>
    <lineage>
        <taxon>Eukaryota</taxon>
        <taxon>Fungi</taxon>
        <taxon>Dikarya</taxon>
        <taxon>Ascomycota</taxon>
        <taxon>Pezizomycotina</taxon>
        <taxon>Eurotiomycetes</taxon>
        <taxon>Eurotiomycetidae</taxon>
        <taxon>Eurotiales</taxon>
        <taxon>Aspergillaceae</taxon>
        <taxon>Penicillium</taxon>
    </lineage>
</organism>